<keyword evidence="3" id="KW-1185">Reference proteome</keyword>
<dbReference type="Proteomes" id="UP000694941">
    <property type="component" value="Unplaced"/>
</dbReference>
<dbReference type="RefSeq" id="XP_022256053.1">
    <property type="nucleotide sequence ID" value="XM_022400345.1"/>
</dbReference>
<reference evidence="4" key="1">
    <citation type="submission" date="2025-08" db="UniProtKB">
        <authorList>
            <consortium name="RefSeq"/>
        </authorList>
    </citation>
    <scope>IDENTIFICATION</scope>
    <source>
        <tissue evidence="4">Muscle</tissue>
    </source>
</reference>
<dbReference type="GeneID" id="106471737"/>
<feature type="region of interest" description="Disordered" evidence="2">
    <location>
        <begin position="245"/>
        <end position="264"/>
    </location>
</feature>
<dbReference type="Gene3D" id="3.30.420.40">
    <property type="match status" value="2"/>
</dbReference>
<dbReference type="Gene3D" id="3.90.640.10">
    <property type="entry name" value="Actin, Chain A, domain 4"/>
    <property type="match status" value="1"/>
</dbReference>
<proteinExistence type="inferred from homology"/>
<dbReference type="InterPro" id="IPR004000">
    <property type="entry name" value="Actin"/>
</dbReference>
<dbReference type="InterPro" id="IPR043129">
    <property type="entry name" value="ATPase_NBD"/>
</dbReference>
<name>A0ABM1TJJ7_LIMPO</name>
<comment type="similarity">
    <text evidence="1">Belongs to the actin family.</text>
</comment>
<dbReference type="CDD" id="cd10207">
    <property type="entry name" value="ASKHA_NBD_Arp10"/>
    <property type="match status" value="1"/>
</dbReference>
<dbReference type="PANTHER" id="PTHR11937">
    <property type="entry name" value="ACTIN"/>
    <property type="match status" value="1"/>
</dbReference>
<gene>
    <name evidence="4" type="primary">LOC106471737</name>
</gene>
<sequence>MPLYEGIGIVAEKHTVILDIGHAFTKCGFAREAGPRWIIPSQVKNSHTGKLRKLWDFKDRKELYFILKDFLHMLYFKYLVVNPKDRRVVIVESILCQTDFREVLAKVLFCHFEVPSVLFVPSHLMSLFTLGISSAVVLDSGYSETVVLPIYEGVVILNAWQALPVAAQAIHRRIEAEVMEKAKVKTLASEPKPLGELLAEKGQTEPLKETVLEDIKVRTCFVAPFDLGQKIQAYESGKRLSGLKLSEEVPEPPPSPPDVEYPLNGEKIMTIPGEIRNYAPEIMFERSGDEQSLASLILDAILKSPIDVRKTLAENLVVMGGNTMLPGFKHRLLAEVQNLLKDPYYSSRLPIKKIKIHQPPAKENYIAWLGGAIFGATDVVTTRSITREQYLKREYIPDWSDQMWTSHSGRGRS</sequence>
<evidence type="ECO:0000256" key="1">
    <source>
        <dbReference type="RuleBase" id="RU000487"/>
    </source>
</evidence>
<dbReference type="SMART" id="SM00268">
    <property type="entry name" value="ACTIN"/>
    <property type="match status" value="1"/>
</dbReference>
<dbReference type="Pfam" id="PF00022">
    <property type="entry name" value="Actin"/>
    <property type="match status" value="1"/>
</dbReference>
<evidence type="ECO:0000313" key="3">
    <source>
        <dbReference type="Proteomes" id="UP000694941"/>
    </source>
</evidence>
<accession>A0ABM1TJJ7</accession>
<dbReference type="SUPFAM" id="SSF53067">
    <property type="entry name" value="Actin-like ATPase domain"/>
    <property type="match status" value="2"/>
</dbReference>
<organism evidence="3 4">
    <name type="scientific">Limulus polyphemus</name>
    <name type="common">Atlantic horseshoe crab</name>
    <dbReference type="NCBI Taxonomy" id="6850"/>
    <lineage>
        <taxon>Eukaryota</taxon>
        <taxon>Metazoa</taxon>
        <taxon>Ecdysozoa</taxon>
        <taxon>Arthropoda</taxon>
        <taxon>Chelicerata</taxon>
        <taxon>Merostomata</taxon>
        <taxon>Xiphosura</taxon>
        <taxon>Limulidae</taxon>
        <taxon>Limulus</taxon>
    </lineage>
</organism>
<protein>
    <submittedName>
        <fullName evidence="4">Actin-related protein 10-like isoform X1</fullName>
    </submittedName>
</protein>
<evidence type="ECO:0000313" key="4">
    <source>
        <dbReference type="RefSeq" id="XP_022256053.1"/>
    </source>
</evidence>
<evidence type="ECO:0000256" key="2">
    <source>
        <dbReference type="SAM" id="MobiDB-lite"/>
    </source>
</evidence>